<keyword evidence="3" id="KW-0012">Acyltransferase</keyword>
<feature type="compositionally biased region" description="Basic and acidic residues" evidence="4">
    <location>
        <begin position="781"/>
        <end position="790"/>
    </location>
</feature>
<feature type="compositionally biased region" description="Polar residues" evidence="4">
    <location>
        <begin position="1029"/>
        <end position="1040"/>
    </location>
</feature>
<dbReference type="InterPro" id="IPR050317">
    <property type="entry name" value="Plant_Fungal_Acyltransferase"/>
</dbReference>
<feature type="region of interest" description="Disordered" evidence="4">
    <location>
        <begin position="146"/>
        <end position="194"/>
    </location>
</feature>
<feature type="region of interest" description="Disordered" evidence="4">
    <location>
        <begin position="225"/>
        <end position="250"/>
    </location>
</feature>
<feature type="compositionally biased region" description="Polar residues" evidence="4">
    <location>
        <begin position="935"/>
        <end position="946"/>
    </location>
</feature>
<evidence type="ECO:0000256" key="3">
    <source>
        <dbReference type="ARBA" id="ARBA00023315"/>
    </source>
</evidence>
<evidence type="ECO:0000313" key="5">
    <source>
        <dbReference type="EMBL" id="KAF8756316.1"/>
    </source>
</evidence>
<accession>A0A835FH69</accession>
<dbReference type="Proteomes" id="UP000636709">
    <property type="component" value="Unassembled WGS sequence"/>
</dbReference>
<organism evidence="5 6">
    <name type="scientific">Digitaria exilis</name>
    <dbReference type="NCBI Taxonomy" id="1010633"/>
    <lineage>
        <taxon>Eukaryota</taxon>
        <taxon>Viridiplantae</taxon>
        <taxon>Streptophyta</taxon>
        <taxon>Embryophyta</taxon>
        <taxon>Tracheophyta</taxon>
        <taxon>Spermatophyta</taxon>
        <taxon>Magnoliopsida</taxon>
        <taxon>Liliopsida</taxon>
        <taxon>Poales</taxon>
        <taxon>Poaceae</taxon>
        <taxon>PACMAD clade</taxon>
        <taxon>Panicoideae</taxon>
        <taxon>Panicodae</taxon>
        <taxon>Paniceae</taxon>
        <taxon>Anthephorinae</taxon>
        <taxon>Digitaria</taxon>
    </lineage>
</organism>
<dbReference type="PANTHER" id="PTHR31642:SF13">
    <property type="entry name" value="AGMATINE HYDROXYCINNAMOYLTRANSFERASE 1"/>
    <property type="match status" value="1"/>
</dbReference>
<feature type="region of interest" description="Disordered" evidence="4">
    <location>
        <begin position="502"/>
        <end position="533"/>
    </location>
</feature>
<proteinExistence type="inferred from homology"/>
<evidence type="ECO:0000256" key="1">
    <source>
        <dbReference type="ARBA" id="ARBA00009861"/>
    </source>
</evidence>
<keyword evidence="2" id="KW-0808">Transferase</keyword>
<comment type="similarity">
    <text evidence="1">Belongs to the plant acyltransferase family.</text>
</comment>
<evidence type="ECO:0000256" key="2">
    <source>
        <dbReference type="ARBA" id="ARBA00022679"/>
    </source>
</evidence>
<feature type="compositionally biased region" description="Pro residues" evidence="4">
    <location>
        <begin position="94"/>
        <end position="107"/>
    </location>
</feature>
<dbReference type="GO" id="GO:0016747">
    <property type="term" value="F:acyltransferase activity, transferring groups other than amino-acyl groups"/>
    <property type="evidence" value="ECO:0007669"/>
    <property type="project" value="UniProtKB-ARBA"/>
</dbReference>
<feature type="compositionally biased region" description="Basic and acidic residues" evidence="4">
    <location>
        <begin position="514"/>
        <end position="523"/>
    </location>
</feature>
<name>A0A835FH69_9POAL</name>
<evidence type="ECO:0000256" key="4">
    <source>
        <dbReference type="SAM" id="MobiDB-lite"/>
    </source>
</evidence>
<feature type="region of interest" description="Disordered" evidence="4">
    <location>
        <begin position="781"/>
        <end position="810"/>
    </location>
</feature>
<feature type="compositionally biased region" description="Basic and acidic residues" evidence="4">
    <location>
        <begin position="796"/>
        <end position="809"/>
    </location>
</feature>
<dbReference type="Gene3D" id="3.30.559.10">
    <property type="entry name" value="Chloramphenicol acetyltransferase-like domain"/>
    <property type="match status" value="1"/>
</dbReference>
<feature type="region of interest" description="Disordered" evidence="4">
    <location>
        <begin position="1"/>
        <end position="45"/>
    </location>
</feature>
<protein>
    <submittedName>
        <fullName evidence="5">Uncharacterized protein</fullName>
    </submittedName>
</protein>
<dbReference type="InterPro" id="IPR023213">
    <property type="entry name" value="CAT-like_dom_sf"/>
</dbReference>
<feature type="compositionally biased region" description="Polar residues" evidence="4">
    <location>
        <begin position="963"/>
        <end position="972"/>
    </location>
</feature>
<keyword evidence="6" id="KW-1185">Reference proteome</keyword>
<comment type="caution">
    <text evidence="5">The sequence shown here is derived from an EMBL/GenBank/DDBJ whole genome shotgun (WGS) entry which is preliminary data.</text>
</comment>
<feature type="region of interest" description="Disordered" evidence="4">
    <location>
        <begin position="643"/>
        <end position="694"/>
    </location>
</feature>
<sequence length="1381" mass="152138">MEVKVLSSKLVKPRLNNAPSPATDEYHPSAIIYASPPAPSRRPSRSLATALAEYRALRRPARRGPRRAPAVLLNDRGARLVEADSGWTPTSSTWPPPSPPRGAPPLHPDSRTWSSTRWMCSSSSPVPVRLHRPSGHVPTTNFLVAWGPRHQRPPHGPPPRPPPRRALQAPRLPTRSTASPAPGDDDDEKQHSHAGEGAENNIVIHKAHFTKDFIATLTWQGVGGSWSRSGPPVADHDAGRGLSPEAGPPRRVLRQPRARAFPTATVADLLGRPLKHAAQVIHDEVARVDGGYFRSFVDFASSGAVEKEGLEPSAVCKDLADVPVLRVDFGTGSPAYFMPSYFPTEGIAVPPVDAFVPVFEHNLQDFRSAATPRMIESLLALRFMVVEGMERDGRLVIWLRRARRRLVWDDARTGCVPTKYQLRHGAVGGYDSPVSHTIQVEVGAPPLRGRTASNNRRSRSCRVAGPPPSFGVAQLLGQLAPAARAPLDAYFVPVSTRNNEAAAVTASRTSLSNQDHRDRDPSPHPRGTVQSRGNYLELECLRRPAANLGHVLHSNGFRADRRGNPGGSSIRDRHDVMAADIQRKFAVSPPPNPHGRPRRCLALAAAAGRGRRRGFPCAREGLLQERDAENCGVKVASASMPLLPPPFSAHGSSRRRATDSPCHGHSPCSVPPTKTTRAAGRRRPPGTETSYRTRTRACDGEEAAYETRASKGDRAIEEAARTIIRTQLLLTATIMYARIPRVVVYWSDRRCTSSAAEPDAPLLDIASQALQMIAVPMRLQEVDERSEQSREYAPQKLDRSSTPRVHSLDEGVASEAYSSGEFRARRTPERRRTKAQRSNRTFILDDFSQTLLSGHPLENPVSINRRHFGAVRGDTLVDASIVTKFEAGASFIFGSWLCTANQEGELQRQLRDEAVASTPPHAQIAPRGFRKTPDSDTISGSYPTRRSTWRPKQIQSRADHDNSAPTKGQDQATCPRLPGGLRITSESRQGSTIRTVTATPRDFATWTARRPVSLWANKLSRGPPEATQEEGSPTPRSNLGSCHDHNPSGVIVHWPGMDPEAALFEANVPITVRDIQPLLPFQEGRELLVTKGNKRTGLKNPGRQSCVLLSEHSDEEVVSDDAPTEEGETDADRELRIERNRNRALRRRFIKKKNLNSEFDKQDIFNSLVFEGFQTTPEINLAKARLEAAAAMVDRLDGGRYASKSKSSQASEQPLRQLRRKNKGHNYTSSNRREEPRPARIHIIQNDARNEIIRIREGRAAIQTVRAAQSPQQRTEEFNKLLKKRSTPWANARSYGKLSASPPRNRKRVETQAIKPVDTVATKTVDLQTEDPTKTAVLGSILTPAQSALVNFLRAKPVSRELIQTKLGCFGNTCIDCFGTT</sequence>
<dbReference type="PANTHER" id="PTHR31642">
    <property type="entry name" value="TRICHOTHECENE 3-O-ACETYLTRANSFERASE"/>
    <property type="match status" value="1"/>
</dbReference>
<feature type="region of interest" description="Disordered" evidence="4">
    <location>
        <begin position="916"/>
        <end position="992"/>
    </location>
</feature>
<feature type="compositionally biased region" description="Low complexity" evidence="4">
    <location>
        <begin position="1202"/>
        <end position="1213"/>
    </location>
</feature>
<gene>
    <name evidence="5" type="ORF">HU200_011103</name>
</gene>
<feature type="region of interest" description="Disordered" evidence="4">
    <location>
        <begin position="1018"/>
        <end position="1042"/>
    </location>
</feature>
<feature type="region of interest" description="Disordered" evidence="4">
    <location>
        <begin position="1200"/>
        <end position="1239"/>
    </location>
</feature>
<dbReference type="EMBL" id="JACEFO010000820">
    <property type="protein sequence ID" value="KAF8756316.1"/>
    <property type="molecule type" value="Genomic_DNA"/>
</dbReference>
<feature type="region of interest" description="Disordered" evidence="4">
    <location>
        <begin position="82"/>
        <end position="113"/>
    </location>
</feature>
<reference evidence="5" key="1">
    <citation type="submission" date="2020-07" db="EMBL/GenBank/DDBJ databases">
        <title>Genome sequence and genetic diversity analysis of an under-domesticated orphan crop, white fonio (Digitaria exilis).</title>
        <authorList>
            <person name="Bennetzen J.L."/>
            <person name="Chen S."/>
            <person name="Ma X."/>
            <person name="Wang X."/>
            <person name="Yssel A.E.J."/>
            <person name="Chaluvadi S.R."/>
            <person name="Johnson M."/>
            <person name="Gangashetty P."/>
            <person name="Hamidou F."/>
            <person name="Sanogo M.D."/>
            <person name="Zwaenepoel A."/>
            <person name="Wallace J."/>
            <person name="Van De Peer Y."/>
            <person name="Van Deynze A."/>
        </authorList>
    </citation>
    <scope>NUCLEOTIDE SEQUENCE</scope>
    <source>
        <tissue evidence="5">Leaves</tissue>
    </source>
</reference>
<dbReference type="OrthoDB" id="671439at2759"/>
<evidence type="ECO:0000313" key="6">
    <source>
        <dbReference type="Proteomes" id="UP000636709"/>
    </source>
</evidence>